<protein>
    <submittedName>
        <fullName evidence="1">Uncharacterized protein</fullName>
    </submittedName>
</protein>
<keyword evidence="2" id="KW-1185">Reference proteome</keyword>
<accession>A0AAV0RN59</accession>
<evidence type="ECO:0000313" key="2">
    <source>
        <dbReference type="Proteomes" id="UP001154282"/>
    </source>
</evidence>
<comment type="caution">
    <text evidence="1">The sequence shown here is derived from an EMBL/GenBank/DDBJ whole genome shotgun (WGS) entry which is preliminary data.</text>
</comment>
<reference evidence="1" key="1">
    <citation type="submission" date="2022-08" db="EMBL/GenBank/DDBJ databases">
        <authorList>
            <person name="Gutierrez-Valencia J."/>
        </authorList>
    </citation>
    <scope>NUCLEOTIDE SEQUENCE</scope>
</reference>
<dbReference type="AlphaFoldDB" id="A0AAV0RN59"/>
<evidence type="ECO:0000313" key="1">
    <source>
        <dbReference type="EMBL" id="CAI0559049.1"/>
    </source>
</evidence>
<gene>
    <name evidence="1" type="ORF">LITE_LOCUS49036</name>
</gene>
<name>A0AAV0RN59_9ROSI</name>
<dbReference type="Proteomes" id="UP001154282">
    <property type="component" value="Unassembled WGS sequence"/>
</dbReference>
<dbReference type="EMBL" id="CAMGYJ010000011">
    <property type="protein sequence ID" value="CAI0559049.1"/>
    <property type="molecule type" value="Genomic_DNA"/>
</dbReference>
<proteinExistence type="predicted"/>
<organism evidence="1 2">
    <name type="scientific">Linum tenue</name>
    <dbReference type="NCBI Taxonomy" id="586396"/>
    <lineage>
        <taxon>Eukaryota</taxon>
        <taxon>Viridiplantae</taxon>
        <taxon>Streptophyta</taxon>
        <taxon>Embryophyta</taxon>
        <taxon>Tracheophyta</taxon>
        <taxon>Spermatophyta</taxon>
        <taxon>Magnoliopsida</taxon>
        <taxon>eudicotyledons</taxon>
        <taxon>Gunneridae</taxon>
        <taxon>Pentapetalae</taxon>
        <taxon>rosids</taxon>
        <taxon>fabids</taxon>
        <taxon>Malpighiales</taxon>
        <taxon>Linaceae</taxon>
        <taxon>Linum</taxon>
    </lineage>
</organism>
<sequence>MVTKTEPESSDFDRETALKGFDETKAGVKGLVDAGIARIPSIFLHSQPNTASIQSTPGHTESELPVIPTVDLQGVDGVKVLT</sequence>